<dbReference type="NCBIfam" id="TIGR00177">
    <property type="entry name" value="molyb_syn"/>
    <property type="match status" value="1"/>
</dbReference>
<proteinExistence type="inferred from homology"/>
<sequence>MSNAGGEKDGPQNLHVEVVTVSDTRAKALKEGQDIDESGKIIQRRLEESGFSSDRTVLPDEEGEITEKIEELIDNSDVDALITTGGTGLASRDKTVDAIRPLFEREILGFGEILRRKGYEQVGAPALTSRTTAGIAGKKPIFCLPGPPNAVKVGMDLILQDLPDIVRRAKK</sequence>
<feature type="domain" description="MoaB/Mog" evidence="3">
    <location>
        <begin position="17"/>
        <end position="165"/>
    </location>
</feature>
<evidence type="ECO:0000256" key="2">
    <source>
        <dbReference type="ARBA" id="ARBA00023150"/>
    </source>
</evidence>
<comment type="caution">
    <text evidence="4">The sequence shown here is derived from an EMBL/GenBank/DDBJ whole genome shotgun (WGS) entry which is preliminary data.</text>
</comment>
<comment type="similarity">
    <text evidence="1">Belongs to the MoaB/Mog family.</text>
</comment>
<gene>
    <name evidence="4" type="ORF">AKJ65_04970</name>
</gene>
<dbReference type="PANTHER" id="PTHR43232:SF2">
    <property type="entry name" value="MOLYBDENUM COFACTOR BIOSYNTHESIS PROTEIN B"/>
    <property type="match status" value="1"/>
</dbReference>
<dbReference type="PIRSF" id="PIRSF006443">
    <property type="entry name" value="MoaB"/>
    <property type="match status" value="1"/>
</dbReference>
<keyword evidence="2" id="KW-0501">Molybdenum cofactor biosynthesis</keyword>
<dbReference type="EMBL" id="LHXO01000071">
    <property type="protein sequence ID" value="KXA94245.1"/>
    <property type="molecule type" value="Genomic_DNA"/>
</dbReference>
<evidence type="ECO:0000313" key="4">
    <source>
        <dbReference type="EMBL" id="KXA94245.1"/>
    </source>
</evidence>
<dbReference type="PANTHER" id="PTHR43232">
    <property type="entry name" value="MOLYBDENUM COFACTOR BIOSYNTHESIS PROTEIN B"/>
    <property type="match status" value="1"/>
</dbReference>
<dbReference type="Gene3D" id="3.40.980.10">
    <property type="entry name" value="MoaB/Mog-like domain"/>
    <property type="match status" value="1"/>
</dbReference>
<dbReference type="InterPro" id="IPR012245">
    <property type="entry name" value="MoaB"/>
</dbReference>
<dbReference type="AlphaFoldDB" id="A0A133UJC2"/>
<dbReference type="SMART" id="SM00852">
    <property type="entry name" value="MoCF_biosynth"/>
    <property type="match status" value="1"/>
</dbReference>
<accession>A0A133UJC2</accession>
<protein>
    <recommendedName>
        <fullName evidence="3">MoaB/Mog domain-containing protein</fullName>
    </recommendedName>
</protein>
<dbReference type="Pfam" id="PF00994">
    <property type="entry name" value="MoCF_biosynth"/>
    <property type="match status" value="1"/>
</dbReference>
<dbReference type="GO" id="GO:0005829">
    <property type="term" value="C:cytosol"/>
    <property type="evidence" value="ECO:0007669"/>
    <property type="project" value="TreeGrafter"/>
</dbReference>
<evidence type="ECO:0000313" key="5">
    <source>
        <dbReference type="Proteomes" id="UP000070284"/>
    </source>
</evidence>
<dbReference type="Proteomes" id="UP000070284">
    <property type="component" value="Unassembled WGS sequence"/>
</dbReference>
<name>A0A133UJC2_9EURY</name>
<dbReference type="CDD" id="cd00886">
    <property type="entry name" value="MogA_MoaB"/>
    <property type="match status" value="1"/>
</dbReference>
<reference evidence="4 5" key="1">
    <citation type="journal article" date="2016" name="Sci. Rep.">
        <title>Metabolic traits of an uncultured archaeal lineage -MSBL1- from brine pools of the Red Sea.</title>
        <authorList>
            <person name="Mwirichia R."/>
            <person name="Alam I."/>
            <person name="Rashid M."/>
            <person name="Vinu M."/>
            <person name="Ba-Alawi W."/>
            <person name="Anthony Kamau A."/>
            <person name="Kamanda Ngugi D."/>
            <person name="Goker M."/>
            <person name="Klenk H.P."/>
            <person name="Bajic V."/>
            <person name="Stingl U."/>
        </authorList>
    </citation>
    <scope>NUCLEOTIDE SEQUENCE [LARGE SCALE GENOMIC DNA]</scope>
    <source>
        <strain evidence="4">SCGC-AAA259E19</strain>
    </source>
</reference>
<dbReference type="InterPro" id="IPR008284">
    <property type="entry name" value="MoCF_biosynth_CS"/>
</dbReference>
<dbReference type="SUPFAM" id="SSF53218">
    <property type="entry name" value="Molybdenum cofactor biosynthesis proteins"/>
    <property type="match status" value="1"/>
</dbReference>
<dbReference type="InterPro" id="IPR036425">
    <property type="entry name" value="MoaB/Mog-like_dom_sf"/>
</dbReference>
<keyword evidence="5" id="KW-1185">Reference proteome</keyword>
<dbReference type="GO" id="GO:0006777">
    <property type="term" value="P:Mo-molybdopterin cofactor biosynthetic process"/>
    <property type="evidence" value="ECO:0007669"/>
    <property type="project" value="UniProtKB-KW"/>
</dbReference>
<dbReference type="InterPro" id="IPR001453">
    <property type="entry name" value="MoaB/Mog_dom"/>
</dbReference>
<dbReference type="PROSITE" id="PS01078">
    <property type="entry name" value="MOCF_BIOSYNTHESIS_1"/>
    <property type="match status" value="1"/>
</dbReference>
<organism evidence="4 5">
    <name type="scientific">candidate division MSBL1 archaeon SCGC-AAA259E19</name>
    <dbReference type="NCBI Taxonomy" id="1698264"/>
    <lineage>
        <taxon>Archaea</taxon>
        <taxon>Methanobacteriati</taxon>
        <taxon>Methanobacteriota</taxon>
        <taxon>candidate division MSBL1</taxon>
    </lineage>
</organism>
<evidence type="ECO:0000259" key="3">
    <source>
        <dbReference type="SMART" id="SM00852"/>
    </source>
</evidence>
<evidence type="ECO:0000256" key="1">
    <source>
        <dbReference type="ARBA" id="ARBA00006112"/>
    </source>
</evidence>